<proteinExistence type="predicted"/>
<dbReference type="InterPro" id="IPR035513">
    <property type="entry name" value="Invertase/methylesterase_inhib"/>
</dbReference>
<dbReference type="EMBL" id="JBJUIK010000002">
    <property type="protein sequence ID" value="KAL3535192.1"/>
    <property type="molecule type" value="Genomic_DNA"/>
</dbReference>
<evidence type="ECO:0000256" key="1">
    <source>
        <dbReference type="SAM" id="Phobius"/>
    </source>
</evidence>
<accession>A0ABD3AVC6</accession>
<keyword evidence="3" id="KW-1185">Reference proteome</keyword>
<gene>
    <name evidence="2" type="ORF">ACH5RR_003653</name>
</gene>
<keyword evidence="1" id="KW-0472">Membrane</keyword>
<evidence type="ECO:0008006" key="4">
    <source>
        <dbReference type="Google" id="ProtNLM"/>
    </source>
</evidence>
<comment type="caution">
    <text evidence="2">The sequence shown here is derived from an EMBL/GenBank/DDBJ whole genome shotgun (WGS) entry which is preliminary data.</text>
</comment>
<keyword evidence="1" id="KW-1133">Transmembrane helix</keyword>
<evidence type="ECO:0000313" key="3">
    <source>
        <dbReference type="Proteomes" id="UP001630127"/>
    </source>
</evidence>
<protein>
    <recommendedName>
        <fullName evidence="4">Pectinesterase inhibitor domain-containing protein</fullName>
    </recommendedName>
</protein>
<sequence>MTMIYACASNGQDLLNNCLKMQVERKNEEGSRVGKIRGGVAETKRKREDFRMASFGGICFLLACLLFGIASVQGDESSYREVCNKTGDDYYFCIDCFEEHQRNDLDYGGISITCARDSTLVAHKTALDYSNNSTGRFQDVMKFCEPKLDLAAEYLAASLRAWRDQRKGDTTEFIDFCWSNFANCTAKLSGFNLSIGFIREFGTVRARIEVADTIVSL</sequence>
<dbReference type="Proteomes" id="UP001630127">
    <property type="component" value="Unassembled WGS sequence"/>
</dbReference>
<name>A0ABD3AVC6_9GENT</name>
<dbReference type="Gene3D" id="1.20.140.40">
    <property type="entry name" value="Invertase/pectin methylesterase inhibitor family protein"/>
    <property type="match status" value="1"/>
</dbReference>
<dbReference type="AlphaFoldDB" id="A0ABD3AVC6"/>
<keyword evidence="1" id="KW-0812">Transmembrane</keyword>
<dbReference type="SUPFAM" id="SSF101148">
    <property type="entry name" value="Plant invertase/pectin methylesterase inhibitor"/>
    <property type="match status" value="1"/>
</dbReference>
<reference evidence="2 3" key="1">
    <citation type="submission" date="2024-11" db="EMBL/GenBank/DDBJ databases">
        <title>A near-complete genome assembly of Cinchona calisaya.</title>
        <authorList>
            <person name="Lian D.C."/>
            <person name="Zhao X.W."/>
            <person name="Wei L."/>
        </authorList>
    </citation>
    <scope>NUCLEOTIDE SEQUENCE [LARGE SCALE GENOMIC DNA]</scope>
    <source>
        <tissue evidence="2">Nenye</tissue>
    </source>
</reference>
<organism evidence="2 3">
    <name type="scientific">Cinchona calisaya</name>
    <dbReference type="NCBI Taxonomy" id="153742"/>
    <lineage>
        <taxon>Eukaryota</taxon>
        <taxon>Viridiplantae</taxon>
        <taxon>Streptophyta</taxon>
        <taxon>Embryophyta</taxon>
        <taxon>Tracheophyta</taxon>
        <taxon>Spermatophyta</taxon>
        <taxon>Magnoliopsida</taxon>
        <taxon>eudicotyledons</taxon>
        <taxon>Gunneridae</taxon>
        <taxon>Pentapetalae</taxon>
        <taxon>asterids</taxon>
        <taxon>lamiids</taxon>
        <taxon>Gentianales</taxon>
        <taxon>Rubiaceae</taxon>
        <taxon>Cinchonoideae</taxon>
        <taxon>Cinchoneae</taxon>
        <taxon>Cinchona</taxon>
    </lineage>
</organism>
<feature type="transmembrane region" description="Helical" evidence="1">
    <location>
        <begin position="52"/>
        <end position="72"/>
    </location>
</feature>
<evidence type="ECO:0000313" key="2">
    <source>
        <dbReference type="EMBL" id="KAL3535192.1"/>
    </source>
</evidence>